<dbReference type="AlphaFoldDB" id="A0A1K1LUJ7"/>
<name>A0A1K1LUJ7_9FLAO</name>
<dbReference type="PANTHER" id="PTHR12558">
    <property type="entry name" value="CELL DIVISION CYCLE 16,23,27"/>
    <property type="match status" value="1"/>
</dbReference>
<sequence length="421" mass="46630">MKTKFLILTAAMSFSAMTFAQKNEVKAADKALKSDNAAEAKSALAKAEPLLGSADEKTKALYYLVKGKTYSKLAKAGEEGAFKESIAAFNDLIAYEEEVGKKKYTVEAKQAMSGMTGDIVNAAIKDNNEKKFDAGADKLYLAYNLSKQDTVYLFYAANSAVNGQNMEKALKYYNELKDINYDGSEIKYSAVNIATGEREEMAKSQRDLMVKSKQYKDPKEEKMPSRKAEIVKNIALIYTQLGQDEKALEAYQDARANNPGDVNLILNEANLQYKLGNKDKFKELMAEATRVDPNNPDLFYNIGVINMEQENIAEARSAYEKAIELNPGYVNAQLNLSTTYVNEGNGLIDSMNALGSSRADIAKYDELKAKKDSMFKEGAQILEDALKQTPGNQALLSQLKNIYGALGDNENFMRLKKLLGE</sequence>
<feature type="repeat" description="TPR" evidence="1">
    <location>
        <begin position="296"/>
        <end position="329"/>
    </location>
</feature>
<accession>A0A1K1LUJ7</accession>
<dbReference type="PROSITE" id="PS50293">
    <property type="entry name" value="TPR_REGION"/>
    <property type="match status" value="1"/>
</dbReference>
<keyword evidence="1" id="KW-0802">TPR repeat</keyword>
<evidence type="ECO:0000313" key="3">
    <source>
        <dbReference type="EMBL" id="SFW13334.1"/>
    </source>
</evidence>
<organism evidence="3 4">
    <name type="scientific">Cellulophaga fucicola</name>
    <dbReference type="NCBI Taxonomy" id="76595"/>
    <lineage>
        <taxon>Bacteria</taxon>
        <taxon>Pseudomonadati</taxon>
        <taxon>Bacteroidota</taxon>
        <taxon>Flavobacteriia</taxon>
        <taxon>Flavobacteriales</taxon>
        <taxon>Flavobacteriaceae</taxon>
        <taxon>Cellulophaga</taxon>
    </lineage>
</organism>
<keyword evidence="4" id="KW-1185">Reference proteome</keyword>
<dbReference type="OrthoDB" id="1149028at2"/>
<gene>
    <name evidence="3" type="ORF">SAMN05660313_00009</name>
</gene>
<proteinExistence type="predicted"/>
<keyword evidence="2" id="KW-0732">Signal</keyword>
<protein>
    <submittedName>
        <fullName evidence="3">TPR repeat-containing protein</fullName>
    </submittedName>
</protein>
<dbReference type="Pfam" id="PF00515">
    <property type="entry name" value="TPR_1"/>
    <property type="match status" value="1"/>
</dbReference>
<feature type="chain" id="PRO_5012543548" evidence="2">
    <location>
        <begin position="21"/>
        <end position="421"/>
    </location>
</feature>
<dbReference type="InterPro" id="IPR011990">
    <property type="entry name" value="TPR-like_helical_dom_sf"/>
</dbReference>
<dbReference type="Proteomes" id="UP000183257">
    <property type="component" value="Unassembled WGS sequence"/>
</dbReference>
<dbReference type="RefSeq" id="WP_072301724.1">
    <property type="nucleotide sequence ID" value="NZ_FPIY01000001.1"/>
</dbReference>
<dbReference type="InterPro" id="IPR019734">
    <property type="entry name" value="TPR_rpt"/>
</dbReference>
<evidence type="ECO:0000256" key="2">
    <source>
        <dbReference type="SAM" id="SignalP"/>
    </source>
</evidence>
<feature type="repeat" description="TPR" evidence="1">
    <location>
        <begin position="228"/>
        <end position="261"/>
    </location>
</feature>
<dbReference type="PROSITE" id="PS50005">
    <property type="entry name" value="TPR"/>
    <property type="match status" value="2"/>
</dbReference>
<evidence type="ECO:0000313" key="4">
    <source>
        <dbReference type="Proteomes" id="UP000183257"/>
    </source>
</evidence>
<feature type="signal peptide" evidence="2">
    <location>
        <begin position="1"/>
        <end position="20"/>
    </location>
</feature>
<dbReference type="PANTHER" id="PTHR12558:SF13">
    <property type="entry name" value="CELL DIVISION CYCLE PROTEIN 27 HOMOLOG"/>
    <property type="match status" value="1"/>
</dbReference>
<dbReference type="Gene3D" id="1.25.40.10">
    <property type="entry name" value="Tetratricopeptide repeat domain"/>
    <property type="match status" value="1"/>
</dbReference>
<dbReference type="SUPFAM" id="SSF48452">
    <property type="entry name" value="TPR-like"/>
    <property type="match status" value="1"/>
</dbReference>
<dbReference type="EMBL" id="FPIY01000001">
    <property type="protein sequence ID" value="SFW13334.1"/>
    <property type="molecule type" value="Genomic_DNA"/>
</dbReference>
<dbReference type="Pfam" id="PF13181">
    <property type="entry name" value="TPR_8"/>
    <property type="match status" value="2"/>
</dbReference>
<dbReference type="SMART" id="SM00028">
    <property type="entry name" value="TPR"/>
    <property type="match status" value="4"/>
</dbReference>
<reference evidence="4" key="1">
    <citation type="submission" date="2016-11" db="EMBL/GenBank/DDBJ databases">
        <authorList>
            <person name="Varghese N."/>
            <person name="Submissions S."/>
        </authorList>
    </citation>
    <scope>NUCLEOTIDE SEQUENCE [LARGE SCALE GENOMIC DNA]</scope>
    <source>
        <strain evidence="4">DSM 24786</strain>
    </source>
</reference>
<dbReference type="STRING" id="76595.SAMN05660313_00009"/>
<evidence type="ECO:0000256" key="1">
    <source>
        <dbReference type="PROSITE-ProRule" id="PRU00339"/>
    </source>
</evidence>